<gene>
    <name evidence="2" type="ORF">NEF87_002184</name>
</gene>
<feature type="region of interest" description="Disordered" evidence="1">
    <location>
        <begin position="247"/>
        <end position="271"/>
    </location>
</feature>
<accession>A0ABY6HTX0</accession>
<organism evidence="2 3">
    <name type="scientific">Candidatus Lokiarchaeum ossiferum</name>
    <dbReference type="NCBI Taxonomy" id="2951803"/>
    <lineage>
        <taxon>Archaea</taxon>
        <taxon>Promethearchaeati</taxon>
        <taxon>Promethearchaeota</taxon>
        <taxon>Promethearchaeia</taxon>
        <taxon>Promethearchaeales</taxon>
        <taxon>Promethearchaeaceae</taxon>
        <taxon>Candidatus Lokiarchaeum</taxon>
    </lineage>
</organism>
<sequence length="271" mass="31981">MSQNQIIDKASLQKILQISDQIRGNLSDLDLNMELYENLPESLKNVKTKLSTLFSRLDSIFSPIKNVIFEDYQSQIINDIQNQANPLQTQKIGLYFIGNQILEKSIGTAHLVSSISPDYWTKIKQILFTTDKFLPILSNLQNFYLQLLDTKIDLELSKVPMEIDDGVREEYRKIYYKQQISFADFLELNKPKKFDSSTQEESESSEKSEQLRQDFEKAIEHKKLEQKKAQQKKSFDNYQEYFKMSERDLERAKRKSISKRKYTKKSRRGKY</sequence>
<dbReference type="EMBL" id="CP104013">
    <property type="protein sequence ID" value="UYP45899.1"/>
    <property type="molecule type" value="Genomic_DNA"/>
</dbReference>
<protein>
    <submittedName>
        <fullName evidence="2">Uncharacterized protein</fullName>
    </submittedName>
</protein>
<reference evidence="2" key="1">
    <citation type="submission" date="2022-09" db="EMBL/GenBank/DDBJ databases">
        <title>Actin cytoskeleton and complex cell architecture in an #Asgard archaeon.</title>
        <authorList>
            <person name="Ponce Toledo R.I."/>
            <person name="Schleper C."/>
            <person name="Rodrigues Oliveira T."/>
            <person name="Wollweber F."/>
            <person name="Xu J."/>
            <person name="Rittmann S."/>
            <person name="Klingl A."/>
            <person name="Pilhofer M."/>
        </authorList>
    </citation>
    <scope>NUCLEOTIDE SEQUENCE</scope>
    <source>
        <strain evidence="2">B-35</strain>
    </source>
</reference>
<evidence type="ECO:0000256" key="1">
    <source>
        <dbReference type="SAM" id="MobiDB-lite"/>
    </source>
</evidence>
<feature type="compositionally biased region" description="Basic residues" evidence="1">
    <location>
        <begin position="252"/>
        <end position="271"/>
    </location>
</feature>
<evidence type="ECO:0000313" key="3">
    <source>
        <dbReference type="Proteomes" id="UP001208689"/>
    </source>
</evidence>
<evidence type="ECO:0000313" key="2">
    <source>
        <dbReference type="EMBL" id="UYP45899.1"/>
    </source>
</evidence>
<proteinExistence type="predicted"/>
<keyword evidence="3" id="KW-1185">Reference proteome</keyword>
<dbReference type="Proteomes" id="UP001208689">
    <property type="component" value="Chromosome"/>
</dbReference>
<name>A0ABY6HTX0_9ARCH</name>